<dbReference type="STRING" id="1137799.GZ78_09750"/>
<name>A0A081NHI5_9GAMM</name>
<dbReference type="RefSeq" id="WP_034834858.1">
    <property type="nucleotide sequence ID" value="NZ_JOKH01000002.1"/>
</dbReference>
<dbReference type="PANTHER" id="PTHR48106:SF7">
    <property type="entry name" value="DEHYDROGENASE, ZINC-CONTAINING, PUTATIVE (AFU_ORTHOLOGUE AFUA_5G10220)-RELATED"/>
    <property type="match status" value="1"/>
</dbReference>
<dbReference type="GO" id="GO:0035925">
    <property type="term" value="F:mRNA 3'-UTR AU-rich region binding"/>
    <property type="evidence" value="ECO:0007669"/>
    <property type="project" value="TreeGrafter"/>
</dbReference>
<proteinExistence type="predicted"/>
<dbReference type="PANTHER" id="PTHR48106">
    <property type="entry name" value="QUINONE OXIDOREDUCTASE PIG3-RELATED"/>
    <property type="match status" value="1"/>
</dbReference>
<dbReference type="EMBL" id="JOKH01000002">
    <property type="protein sequence ID" value="KEQ17908.1"/>
    <property type="molecule type" value="Genomic_DNA"/>
</dbReference>
<dbReference type="InterPro" id="IPR011032">
    <property type="entry name" value="GroES-like_sf"/>
</dbReference>
<dbReference type="Pfam" id="PF00107">
    <property type="entry name" value="ADH_zinc_N"/>
    <property type="match status" value="1"/>
</dbReference>
<dbReference type="Gene3D" id="3.40.50.720">
    <property type="entry name" value="NAD(P)-binding Rossmann-like Domain"/>
    <property type="match status" value="1"/>
</dbReference>
<protein>
    <submittedName>
        <fullName evidence="4">Dehydrogenase</fullName>
    </submittedName>
</protein>
<keyword evidence="5" id="KW-1185">Reference proteome</keyword>
<keyword evidence="2" id="KW-0560">Oxidoreductase</keyword>
<dbReference type="eggNOG" id="COG0604">
    <property type="taxonomic scope" value="Bacteria"/>
</dbReference>
<dbReference type="GO" id="GO:0070402">
    <property type="term" value="F:NADPH binding"/>
    <property type="evidence" value="ECO:0007669"/>
    <property type="project" value="TreeGrafter"/>
</dbReference>
<dbReference type="Gene3D" id="3.90.180.10">
    <property type="entry name" value="Medium-chain alcohol dehydrogenases, catalytic domain"/>
    <property type="match status" value="1"/>
</dbReference>
<dbReference type="Proteomes" id="UP000028073">
    <property type="component" value="Unassembled WGS sequence"/>
</dbReference>
<comment type="caution">
    <text evidence="4">The sequence shown here is derived from an EMBL/GenBank/DDBJ whole genome shotgun (WGS) entry which is preliminary data.</text>
</comment>
<dbReference type="SUPFAM" id="SSF51735">
    <property type="entry name" value="NAD(P)-binding Rossmann-fold domains"/>
    <property type="match status" value="1"/>
</dbReference>
<gene>
    <name evidence="4" type="ORF">GZ78_09750</name>
</gene>
<dbReference type="GO" id="GO:0005829">
    <property type="term" value="C:cytosol"/>
    <property type="evidence" value="ECO:0007669"/>
    <property type="project" value="TreeGrafter"/>
</dbReference>
<dbReference type="InterPro" id="IPR036291">
    <property type="entry name" value="NAD(P)-bd_dom_sf"/>
</dbReference>
<dbReference type="GO" id="GO:0003960">
    <property type="term" value="F:quinone reductase (NADPH) activity"/>
    <property type="evidence" value="ECO:0007669"/>
    <property type="project" value="TreeGrafter"/>
</dbReference>
<accession>A0A081NHI5</accession>
<evidence type="ECO:0000313" key="4">
    <source>
        <dbReference type="EMBL" id="KEQ17908.1"/>
    </source>
</evidence>
<reference evidence="4 5" key="1">
    <citation type="submission" date="2014-06" db="EMBL/GenBank/DDBJ databases">
        <title>Whole Genome Sequences of Three Symbiotic Endozoicomonas Bacteria.</title>
        <authorList>
            <person name="Neave M.J."/>
            <person name="Apprill A."/>
            <person name="Voolstra C.R."/>
        </authorList>
    </citation>
    <scope>NUCLEOTIDE SEQUENCE [LARGE SCALE GENOMIC DNA]</scope>
    <source>
        <strain evidence="4 5">DSM 25634</strain>
    </source>
</reference>
<evidence type="ECO:0000256" key="1">
    <source>
        <dbReference type="ARBA" id="ARBA00022857"/>
    </source>
</evidence>
<dbReference type="InterPro" id="IPR013154">
    <property type="entry name" value="ADH-like_N"/>
</dbReference>
<dbReference type="InterPro" id="IPR013149">
    <property type="entry name" value="ADH-like_C"/>
</dbReference>
<dbReference type="SUPFAM" id="SSF50129">
    <property type="entry name" value="GroES-like"/>
    <property type="match status" value="1"/>
</dbReference>
<dbReference type="InterPro" id="IPR020843">
    <property type="entry name" value="ER"/>
</dbReference>
<dbReference type="SMART" id="SM00829">
    <property type="entry name" value="PKS_ER"/>
    <property type="match status" value="1"/>
</dbReference>
<organism evidence="4 5">
    <name type="scientific">Endozoicomonas numazuensis</name>
    <dbReference type="NCBI Taxonomy" id="1137799"/>
    <lineage>
        <taxon>Bacteria</taxon>
        <taxon>Pseudomonadati</taxon>
        <taxon>Pseudomonadota</taxon>
        <taxon>Gammaproteobacteria</taxon>
        <taxon>Oceanospirillales</taxon>
        <taxon>Endozoicomonadaceae</taxon>
        <taxon>Endozoicomonas</taxon>
    </lineage>
</organism>
<evidence type="ECO:0000313" key="5">
    <source>
        <dbReference type="Proteomes" id="UP000028073"/>
    </source>
</evidence>
<evidence type="ECO:0000256" key="2">
    <source>
        <dbReference type="ARBA" id="ARBA00023002"/>
    </source>
</evidence>
<evidence type="ECO:0000259" key="3">
    <source>
        <dbReference type="SMART" id="SM00829"/>
    </source>
</evidence>
<dbReference type="OrthoDB" id="9805883at2"/>
<keyword evidence="1" id="KW-0521">NADP</keyword>
<dbReference type="Pfam" id="PF08240">
    <property type="entry name" value="ADH_N"/>
    <property type="match status" value="1"/>
</dbReference>
<feature type="domain" description="Enoyl reductase (ER)" evidence="3">
    <location>
        <begin position="8"/>
        <end position="325"/>
    </location>
</feature>
<sequence>MKAITYSRSADSFKVSSLPVPELQSDYDVLVKVKAVALNPVDTKVHAWHTRVVDMDDHFVGGLDVSGEITAIGPMVTDWAVGDPVLYHGNRYRKYGGFAEFAIHDSRTLIQHPNVAAELAAATPCAGWTAFRALTEKLNIHKSDSLFISGASGGVGSFAVQLADNFGVNTIIATCSESNREFVEDLGATDVLDYTQQNVIAEVMTLTDGKGVHTALDCVGGDNDIICASVLGFEGAMCDLVRTVRPEQYPDAFAKGLSFHQLSLGSGHEHGEVGRNTLVRVGEVFSQLLSNGQIRVPELSTLSFDDIPEALIQMRNQRTVGKQVALF</sequence>
<dbReference type="AlphaFoldDB" id="A0A081NHI5"/>